<evidence type="ECO:0000256" key="13">
    <source>
        <dbReference type="PIRSR" id="PIRSR006250-1"/>
    </source>
</evidence>
<evidence type="ECO:0000256" key="1">
    <source>
        <dbReference type="ARBA" id="ARBA00003237"/>
    </source>
</evidence>
<dbReference type="SUPFAM" id="SSF54675">
    <property type="entry name" value="Nicotinate/Quinolinate PRTase N-terminal domain-like"/>
    <property type="match status" value="1"/>
</dbReference>
<keyword evidence="8 12" id="KW-0808">Transferase</keyword>
<name>A0A7W5K4B4_9GAMM</name>
<dbReference type="Gene3D" id="3.90.1170.20">
    <property type="entry name" value="Quinolinate phosphoribosyl transferase, N-terminal domain"/>
    <property type="match status" value="1"/>
</dbReference>
<organism evidence="16 17">
    <name type="scientific">Halomonas campaniensis</name>
    <dbReference type="NCBI Taxonomy" id="213554"/>
    <lineage>
        <taxon>Bacteria</taxon>
        <taxon>Pseudomonadati</taxon>
        <taxon>Pseudomonadota</taxon>
        <taxon>Gammaproteobacteria</taxon>
        <taxon>Oceanospirillales</taxon>
        <taxon>Halomonadaceae</taxon>
        <taxon>Halomonas</taxon>
    </lineage>
</organism>
<dbReference type="PANTHER" id="PTHR32179:SF3">
    <property type="entry name" value="NICOTINATE-NUCLEOTIDE PYROPHOSPHORYLASE [CARBOXYLATING]"/>
    <property type="match status" value="1"/>
</dbReference>
<dbReference type="Pfam" id="PF02749">
    <property type="entry name" value="QRPTase_N"/>
    <property type="match status" value="1"/>
</dbReference>
<evidence type="ECO:0000256" key="11">
    <source>
        <dbReference type="ARBA" id="ARBA00069173"/>
    </source>
</evidence>
<evidence type="ECO:0000256" key="2">
    <source>
        <dbReference type="ARBA" id="ARBA00004893"/>
    </source>
</evidence>
<evidence type="ECO:0000256" key="10">
    <source>
        <dbReference type="ARBA" id="ARBA00047445"/>
    </source>
</evidence>
<feature type="binding site" evidence="13">
    <location>
        <begin position="264"/>
        <end position="266"/>
    </location>
    <ligand>
        <name>substrate</name>
    </ligand>
</feature>
<feature type="binding site" evidence="13">
    <location>
        <position position="103"/>
    </location>
    <ligand>
        <name>substrate</name>
    </ligand>
</feature>
<keyword evidence="6" id="KW-0662">Pyridine nucleotide biosynthesis</keyword>
<comment type="similarity">
    <text evidence="3 12">Belongs to the NadC/ModD family.</text>
</comment>
<dbReference type="UniPathway" id="UPA00253">
    <property type="reaction ID" value="UER00331"/>
</dbReference>
<dbReference type="GO" id="GO:0005737">
    <property type="term" value="C:cytoplasm"/>
    <property type="evidence" value="ECO:0007669"/>
    <property type="project" value="TreeGrafter"/>
</dbReference>
<sequence length="282" mass="30710">MYQLDRNNLCADMRRNVAAALMEDVGDGDVTAKLVPFDCIGEAVITAKETAIVCGAGWVDEVFYQIDPEVRVFWSVKDGDEVEVGQGICQITGRARSLLAGERTALNYLQTLSGTATRSWSYCKLIEGTSVKLLDTRKTLPGMRLAQKYAVRCGGCHSHRMGLYDAYLIKENHIAACGGIALAINEARRLAPEKSIEVEVEDIEEFHQALEASPDIIMLDNFGVEDMCTAVRLAAGRVVLEASGGITEATLIDIARTGVDYISLGTLTKDLEAIDLSMRLSI</sequence>
<feature type="binding site" evidence="13">
    <location>
        <begin position="136"/>
        <end position="138"/>
    </location>
    <ligand>
        <name>substrate</name>
    </ligand>
</feature>
<evidence type="ECO:0000256" key="4">
    <source>
        <dbReference type="ARBA" id="ARBA00011218"/>
    </source>
</evidence>
<dbReference type="GO" id="GO:0009435">
    <property type="term" value="P:NAD+ biosynthetic process"/>
    <property type="evidence" value="ECO:0007669"/>
    <property type="project" value="UniProtKB-UniPathway"/>
</dbReference>
<dbReference type="EMBL" id="JACHZF010000018">
    <property type="protein sequence ID" value="MBB3331711.1"/>
    <property type="molecule type" value="Genomic_DNA"/>
</dbReference>
<dbReference type="PIRSF" id="PIRSF006250">
    <property type="entry name" value="NadC_ModD"/>
    <property type="match status" value="1"/>
</dbReference>
<evidence type="ECO:0000256" key="6">
    <source>
        <dbReference type="ARBA" id="ARBA00022642"/>
    </source>
</evidence>
<feature type="binding site" evidence="13">
    <location>
        <begin position="243"/>
        <end position="245"/>
    </location>
    <ligand>
        <name>substrate</name>
    </ligand>
</feature>
<comment type="subunit">
    <text evidence="4">Hexamer formed by 3 homodimers.</text>
</comment>
<dbReference type="PANTHER" id="PTHR32179">
    <property type="entry name" value="NICOTINATE-NUCLEOTIDE PYROPHOSPHORYLASE [CARBOXYLATING]"/>
    <property type="match status" value="1"/>
</dbReference>
<dbReference type="InterPro" id="IPR036068">
    <property type="entry name" value="Nicotinate_pribotase-like_C"/>
</dbReference>
<protein>
    <recommendedName>
        <fullName evidence="11">Probable nicotinate-nucleotide pyrophosphorylase [carboxylating]</fullName>
        <ecNumber evidence="5">2.4.2.19</ecNumber>
    </recommendedName>
    <alternativeName>
        <fullName evidence="9">Quinolinate phosphoribosyltransferase [decarboxylating]</fullName>
    </alternativeName>
</protein>
<dbReference type="FunFam" id="3.90.1170.20:FF:000001">
    <property type="entry name" value="Nicotinate-nucleotide diphosphorylase (Carboxylating)"/>
    <property type="match status" value="1"/>
</dbReference>
<dbReference type="NCBIfam" id="TIGR00078">
    <property type="entry name" value="nadC"/>
    <property type="match status" value="1"/>
</dbReference>
<dbReference type="SUPFAM" id="SSF51690">
    <property type="entry name" value="Nicotinate/Quinolinate PRTase C-terminal domain-like"/>
    <property type="match status" value="1"/>
</dbReference>
<keyword evidence="17" id="KW-1185">Reference proteome</keyword>
<evidence type="ECO:0000313" key="17">
    <source>
        <dbReference type="Proteomes" id="UP000553442"/>
    </source>
</evidence>
<dbReference type="CDD" id="cd01572">
    <property type="entry name" value="QPRTase"/>
    <property type="match status" value="1"/>
</dbReference>
<evidence type="ECO:0000256" key="5">
    <source>
        <dbReference type="ARBA" id="ARBA00011944"/>
    </source>
</evidence>
<dbReference type="InterPro" id="IPR002638">
    <property type="entry name" value="Quinolinate_PRibosylTrfase_C"/>
</dbReference>
<dbReference type="AlphaFoldDB" id="A0A7W5K4B4"/>
<evidence type="ECO:0000259" key="15">
    <source>
        <dbReference type="Pfam" id="PF02749"/>
    </source>
</evidence>
<reference evidence="16 17" key="1">
    <citation type="submission" date="2020-08" db="EMBL/GenBank/DDBJ databases">
        <title>Genomic Encyclopedia of Archaeal and Bacterial Type Strains, Phase II (KMG-II): from individual species to whole genera.</title>
        <authorList>
            <person name="Goeker M."/>
        </authorList>
    </citation>
    <scope>NUCLEOTIDE SEQUENCE [LARGE SCALE GENOMIC DNA]</scope>
    <source>
        <strain evidence="16 17">5AG</strain>
    </source>
</reference>
<dbReference type="Pfam" id="PF01729">
    <property type="entry name" value="QRPTase_C"/>
    <property type="match status" value="1"/>
</dbReference>
<dbReference type="InterPro" id="IPR022412">
    <property type="entry name" value="Quinolinate_PRibosylTrfase_N"/>
</dbReference>
<dbReference type="InterPro" id="IPR037128">
    <property type="entry name" value="Quinolinate_PRibosylTase_N_sf"/>
</dbReference>
<dbReference type="RefSeq" id="WP_183332606.1">
    <property type="nucleotide sequence ID" value="NZ_JACHZF010000018.1"/>
</dbReference>
<evidence type="ECO:0000313" key="16">
    <source>
        <dbReference type="EMBL" id="MBB3331711.1"/>
    </source>
</evidence>
<dbReference type="GO" id="GO:0034213">
    <property type="term" value="P:quinolinate catabolic process"/>
    <property type="evidence" value="ECO:0007669"/>
    <property type="project" value="TreeGrafter"/>
</dbReference>
<comment type="function">
    <text evidence="1">Involved in the catabolism of quinolinic acid (QA).</text>
</comment>
<dbReference type="Gene3D" id="3.20.20.70">
    <property type="entry name" value="Aldolase class I"/>
    <property type="match status" value="1"/>
</dbReference>
<proteinExistence type="inferred from homology"/>
<comment type="pathway">
    <text evidence="2">Cofactor biosynthesis; NAD(+) biosynthesis; nicotinate D-ribonucleotide from quinolinate: step 1/1.</text>
</comment>
<evidence type="ECO:0000259" key="14">
    <source>
        <dbReference type="Pfam" id="PF01729"/>
    </source>
</evidence>
<evidence type="ECO:0000256" key="3">
    <source>
        <dbReference type="ARBA" id="ARBA00009400"/>
    </source>
</evidence>
<dbReference type="FunFam" id="3.20.20.70:FF:000030">
    <property type="entry name" value="Nicotinate-nucleotide pyrophosphorylase, carboxylating"/>
    <property type="match status" value="1"/>
</dbReference>
<feature type="binding site" evidence="13">
    <location>
        <position position="170"/>
    </location>
    <ligand>
        <name>substrate</name>
    </ligand>
</feature>
<dbReference type="InterPro" id="IPR004393">
    <property type="entry name" value="NadC"/>
</dbReference>
<keyword evidence="7 12" id="KW-0328">Glycosyltransferase</keyword>
<dbReference type="InterPro" id="IPR027277">
    <property type="entry name" value="NadC/ModD"/>
</dbReference>
<comment type="caution">
    <text evidence="16">The sequence shown here is derived from an EMBL/GenBank/DDBJ whole genome shotgun (WGS) entry which is preliminary data.</text>
</comment>
<feature type="domain" description="Quinolinate phosphoribosyl transferase N-terminal" evidence="15">
    <location>
        <begin position="29"/>
        <end position="113"/>
    </location>
</feature>
<comment type="catalytic activity">
    <reaction evidence="10">
        <text>nicotinate beta-D-ribonucleotide + CO2 + diphosphate = quinolinate + 5-phospho-alpha-D-ribose 1-diphosphate + 2 H(+)</text>
        <dbReference type="Rhea" id="RHEA:12733"/>
        <dbReference type="ChEBI" id="CHEBI:15378"/>
        <dbReference type="ChEBI" id="CHEBI:16526"/>
        <dbReference type="ChEBI" id="CHEBI:29959"/>
        <dbReference type="ChEBI" id="CHEBI:33019"/>
        <dbReference type="ChEBI" id="CHEBI:57502"/>
        <dbReference type="ChEBI" id="CHEBI:58017"/>
        <dbReference type="EC" id="2.4.2.19"/>
    </reaction>
</comment>
<evidence type="ECO:0000256" key="8">
    <source>
        <dbReference type="ARBA" id="ARBA00022679"/>
    </source>
</evidence>
<dbReference type="EC" id="2.4.2.19" evidence="5"/>
<dbReference type="GO" id="GO:0004514">
    <property type="term" value="F:nicotinate-nucleotide diphosphorylase (carboxylating) activity"/>
    <property type="evidence" value="ECO:0007669"/>
    <property type="project" value="UniProtKB-EC"/>
</dbReference>
<accession>A0A7W5K4B4</accession>
<gene>
    <name evidence="16" type="ORF">BDK63_002595</name>
</gene>
<dbReference type="InterPro" id="IPR013785">
    <property type="entry name" value="Aldolase_TIM"/>
</dbReference>
<feature type="binding site" evidence="13">
    <location>
        <position position="199"/>
    </location>
    <ligand>
        <name>substrate</name>
    </ligand>
</feature>
<evidence type="ECO:0000256" key="9">
    <source>
        <dbReference type="ARBA" id="ARBA00033102"/>
    </source>
</evidence>
<evidence type="ECO:0000256" key="12">
    <source>
        <dbReference type="PIRNR" id="PIRNR006250"/>
    </source>
</evidence>
<feature type="binding site" evidence="13">
    <location>
        <position position="160"/>
    </location>
    <ligand>
        <name>substrate</name>
    </ligand>
</feature>
<feature type="domain" description="Quinolinate phosphoribosyl transferase C-terminal" evidence="14">
    <location>
        <begin position="116"/>
        <end position="279"/>
    </location>
</feature>
<evidence type="ECO:0000256" key="7">
    <source>
        <dbReference type="ARBA" id="ARBA00022676"/>
    </source>
</evidence>
<feature type="binding site" evidence="13">
    <location>
        <position position="220"/>
    </location>
    <ligand>
        <name>substrate</name>
    </ligand>
</feature>
<dbReference type="Proteomes" id="UP000553442">
    <property type="component" value="Unassembled WGS sequence"/>
</dbReference>